<reference evidence="3" key="1">
    <citation type="journal article" date="2019" name="Int. J. Syst. Evol. Microbiol.">
        <title>The Global Catalogue of Microorganisms (GCM) 10K type strain sequencing project: providing services to taxonomists for standard genome sequencing and annotation.</title>
        <authorList>
            <consortium name="The Broad Institute Genomics Platform"/>
            <consortium name="The Broad Institute Genome Sequencing Center for Infectious Disease"/>
            <person name="Wu L."/>
            <person name="Ma J."/>
        </authorList>
    </citation>
    <scope>NUCLEOTIDE SEQUENCE [LARGE SCALE GENOMIC DNA]</scope>
    <source>
        <strain evidence="3">KCTC 42644</strain>
    </source>
</reference>
<gene>
    <name evidence="2" type="ORF">ACFOMD_06395</name>
</gene>
<name>A0ABV7X9S1_9SPHN</name>
<proteinExistence type="predicted"/>
<dbReference type="EMBL" id="JBHRXV010000004">
    <property type="protein sequence ID" value="MFC3712190.1"/>
    <property type="molecule type" value="Genomic_DNA"/>
</dbReference>
<feature type="transmembrane region" description="Helical" evidence="1">
    <location>
        <begin position="26"/>
        <end position="50"/>
    </location>
</feature>
<comment type="caution">
    <text evidence="2">The sequence shown here is derived from an EMBL/GenBank/DDBJ whole genome shotgun (WGS) entry which is preliminary data.</text>
</comment>
<keyword evidence="3" id="KW-1185">Reference proteome</keyword>
<evidence type="ECO:0008006" key="4">
    <source>
        <dbReference type="Google" id="ProtNLM"/>
    </source>
</evidence>
<feature type="transmembrane region" description="Helical" evidence="1">
    <location>
        <begin position="62"/>
        <end position="83"/>
    </location>
</feature>
<accession>A0ABV7X9S1</accession>
<keyword evidence="1" id="KW-0812">Transmembrane</keyword>
<keyword evidence="1" id="KW-0472">Membrane</keyword>
<dbReference type="Proteomes" id="UP001595615">
    <property type="component" value="Unassembled WGS sequence"/>
</dbReference>
<evidence type="ECO:0000313" key="2">
    <source>
        <dbReference type="EMBL" id="MFC3712190.1"/>
    </source>
</evidence>
<protein>
    <recommendedName>
        <fullName evidence="4">DUF2214 domain-containing protein</fullName>
    </recommendedName>
</protein>
<sequence length="122" mass="12969">MLLLGGIGVVDLRLTGLIRRVPIEPLLAALTPLAITGLLLLVASGAVMFAADARSLVANPMFLRKLVMIALGLANAALFALLWRRRVAGWYDRVPAGARAAGFASLIFWLLAAAFGRLIAYV</sequence>
<feature type="transmembrane region" description="Helical" evidence="1">
    <location>
        <begin position="103"/>
        <end position="120"/>
    </location>
</feature>
<evidence type="ECO:0000313" key="3">
    <source>
        <dbReference type="Proteomes" id="UP001595615"/>
    </source>
</evidence>
<keyword evidence="1" id="KW-1133">Transmembrane helix</keyword>
<evidence type="ECO:0000256" key="1">
    <source>
        <dbReference type="SAM" id="Phobius"/>
    </source>
</evidence>
<organism evidence="2 3">
    <name type="scientific">Sphingoaurantiacus capsulatus</name>
    <dbReference type="NCBI Taxonomy" id="1771310"/>
    <lineage>
        <taxon>Bacteria</taxon>
        <taxon>Pseudomonadati</taxon>
        <taxon>Pseudomonadota</taxon>
        <taxon>Alphaproteobacteria</taxon>
        <taxon>Sphingomonadales</taxon>
        <taxon>Sphingosinicellaceae</taxon>
        <taxon>Sphingoaurantiacus</taxon>
    </lineage>
</organism>
<dbReference type="RefSeq" id="WP_380858584.1">
    <property type="nucleotide sequence ID" value="NZ_JBHRXV010000004.1"/>
</dbReference>